<feature type="transmembrane region" description="Helical" evidence="2">
    <location>
        <begin position="45"/>
        <end position="65"/>
    </location>
</feature>
<dbReference type="PANTHER" id="PTHR37841:SF1">
    <property type="entry name" value="DUF3298 DOMAIN-CONTAINING PROTEIN"/>
    <property type="match status" value="1"/>
</dbReference>
<reference evidence="3 4" key="1">
    <citation type="journal article" date="2017" name="Int. J. Syst. Evol. Microbiol.">
        <title>Arachidicoccus ginsenosidivorans sp. nov., with ginsenoside-converting activity isolated from ginseng cultivating soil.</title>
        <authorList>
            <person name="Siddiqi M.Z."/>
            <person name="Aslam Z."/>
            <person name="Im W.T."/>
        </authorList>
    </citation>
    <scope>NUCLEOTIDE SEQUENCE [LARGE SCALE GENOMIC DNA]</scope>
    <source>
        <strain evidence="3 4">Gsoil 809</strain>
    </source>
</reference>
<gene>
    <name evidence="3" type="ORF">FSB73_19880</name>
</gene>
<sequence>MIKHKGRKHVTGIVCFKKAKKKFILCDHYFYLKGRAVSKKSLSRLFFSAGLTLGVLSLCSSTFGATGQVENKNRKKEVNKTSIATRAISNDNTNGKSKSQSQSISTDTSTTRNWGADSLNAGMDTSKSPDHAGITPMDQPMPLRDKNDPQLYSGHHSNMVSDSIKRPLQQTDLQLIPFQDAAGKWGYLDRSTRKVMIAPFYQWADLFENGVAMVTQPNLQYDGTTGGNMHNEANLYGWIDMKGEPIFKPQFTRVYDVESHLGQSKIPGLKLVETPDRKYGIIDLEAKDWVVKPGLHTDFTFYDRTHYLADKKVFVADGKTFRAPEGCIITGVDLKNRLFDIEKGSDLHKGIARWDGQVIIAPKYMDIEPIYAHKRYLASRLNKSLTGAALMALLQSKDASVRVISELIDPSGKVLGSYRSDYTAEAVQDSLGVYTRGDSSFYFSLETGAAVPAPASKDASQGDFMLFKKGLLWGVSDLSGHKIIVPPLYTELQFINNHLVVATKAEGDFRLKKGLIDLNNSGKVVIDFAYDGLEYVAAKDGPGPHFRAYKNGKYGILDMQGHVIVPIIYANTVLFNGQRAEVYKDYRSGVIDHNGKEIIAPKYKTIFSSKLSERSGQDANDESKTRRALPEYYAVQNEMDKWGLMDSTGKTVIPFDYGYVSTGPESFAKGWVSIEDTSRQHHGKFNILTGVKLPPVYDIIRIYDKYIIVAKRKGNVYNYQLLNPNGQPLTDSSYTGMDYNEAGQYLLCQQGRKYGVLDENGNILVPFVYDYLWPQKSNLLMAEKKDTYVFIDTKGTVYKQNTK</sequence>
<dbReference type="OrthoDB" id="5464673at2"/>
<feature type="region of interest" description="Disordered" evidence="1">
    <location>
        <begin position="74"/>
        <end position="141"/>
    </location>
</feature>
<feature type="compositionally biased region" description="Low complexity" evidence="1">
    <location>
        <begin position="96"/>
        <end position="111"/>
    </location>
</feature>
<keyword evidence="4" id="KW-1185">Reference proteome</keyword>
<keyword evidence="2" id="KW-1133">Transmembrane helix</keyword>
<evidence type="ECO:0000256" key="2">
    <source>
        <dbReference type="SAM" id="Phobius"/>
    </source>
</evidence>
<dbReference type="Pfam" id="PF14903">
    <property type="entry name" value="WG_beta_rep"/>
    <property type="match status" value="5"/>
</dbReference>
<name>A0A5B8VPN1_9BACT</name>
<dbReference type="Proteomes" id="UP000321291">
    <property type="component" value="Chromosome"/>
</dbReference>
<dbReference type="RefSeq" id="WP_146786271.1">
    <property type="nucleotide sequence ID" value="NZ_CP042434.1"/>
</dbReference>
<dbReference type="PANTHER" id="PTHR37841">
    <property type="entry name" value="GLR2918 PROTEIN"/>
    <property type="match status" value="1"/>
</dbReference>
<feature type="compositionally biased region" description="Polar residues" evidence="1">
    <location>
        <begin position="81"/>
        <end position="95"/>
    </location>
</feature>
<keyword evidence="2" id="KW-0812">Transmembrane</keyword>
<proteinExistence type="predicted"/>
<dbReference type="EMBL" id="CP042434">
    <property type="protein sequence ID" value="QEC73587.1"/>
    <property type="molecule type" value="Genomic_DNA"/>
</dbReference>
<dbReference type="KEGG" id="agi:FSB73_19880"/>
<evidence type="ECO:0000313" key="3">
    <source>
        <dbReference type="EMBL" id="QEC73587.1"/>
    </source>
</evidence>
<organism evidence="3 4">
    <name type="scientific">Arachidicoccus ginsenosidivorans</name>
    <dbReference type="NCBI Taxonomy" id="496057"/>
    <lineage>
        <taxon>Bacteria</taxon>
        <taxon>Pseudomonadati</taxon>
        <taxon>Bacteroidota</taxon>
        <taxon>Chitinophagia</taxon>
        <taxon>Chitinophagales</taxon>
        <taxon>Chitinophagaceae</taxon>
        <taxon>Arachidicoccus</taxon>
    </lineage>
</organism>
<evidence type="ECO:0000313" key="4">
    <source>
        <dbReference type="Proteomes" id="UP000321291"/>
    </source>
</evidence>
<dbReference type="InterPro" id="IPR032774">
    <property type="entry name" value="WG_beta_rep"/>
</dbReference>
<protein>
    <submittedName>
        <fullName evidence="3">WG repeat-containing protein</fullName>
    </submittedName>
</protein>
<evidence type="ECO:0000256" key="1">
    <source>
        <dbReference type="SAM" id="MobiDB-lite"/>
    </source>
</evidence>
<accession>A0A5B8VPN1</accession>
<dbReference type="AlphaFoldDB" id="A0A5B8VPN1"/>
<keyword evidence="2" id="KW-0472">Membrane</keyword>